<reference evidence="2" key="1">
    <citation type="submission" date="2022-11" db="UniProtKB">
        <authorList>
            <consortium name="WormBaseParasite"/>
        </authorList>
    </citation>
    <scope>IDENTIFICATION</scope>
</reference>
<dbReference type="WBParaSite" id="ES5_v2.g7293.t1">
    <property type="protein sequence ID" value="ES5_v2.g7293.t1"/>
    <property type="gene ID" value="ES5_v2.g7293"/>
</dbReference>
<proteinExistence type="predicted"/>
<accession>A0AC34GRG4</accession>
<sequence>MSEGSADVTIGKATTASKKFDKSHPVNAETEYGKIEGFVHTADDGTKSNVFLGIPFAQPPVGELRFENPNFSEDCLYVNVIAPAEPSSDPKGYPVLVYIHGGGFGFGDVIKCGFDKITKNYAKRGLVTVTVPYRVGLYGFMSLGTKEDPGNLGLWDQVAALKFIKNNIKHLGGNDENITIWGQSAGSASVDLMALSPHSRDLFHKVIQASGAALDEWASTAPVIKVTKQLAKFMGCESEDAK</sequence>
<evidence type="ECO:0000313" key="1">
    <source>
        <dbReference type="Proteomes" id="UP000887579"/>
    </source>
</evidence>
<protein>
    <submittedName>
        <fullName evidence="2">Carboxylesterase type B domain-containing protein</fullName>
    </submittedName>
</protein>
<evidence type="ECO:0000313" key="2">
    <source>
        <dbReference type="WBParaSite" id="ES5_v2.g7293.t1"/>
    </source>
</evidence>
<dbReference type="Proteomes" id="UP000887579">
    <property type="component" value="Unplaced"/>
</dbReference>
<organism evidence="1 2">
    <name type="scientific">Panagrolaimus sp. ES5</name>
    <dbReference type="NCBI Taxonomy" id="591445"/>
    <lineage>
        <taxon>Eukaryota</taxon>
        <taxon>Metazoa</taxon>
        <taxon>Ecdysozoa</taxon>
        <taxon>Nematoda</taxon>
        <taxon>Chromadorea</taxon>
        <taxon>Rhabditida</taxon>
        <taxon>Tylenchina</taxon>
        <taxon>Panagrolaimomorpha</taxon>
        <taxon>Panagrolaimoidea</taxon>
        <taxon>Panagrolaimidae</taxon>
        <taxon>Panagrolaimus</taxon>
    </lineage>
</organism>
<name>A0AC34GRG4_9BILA</name>